<keyword evidence="2" id="KW-1185">Reference proteome</keyword>
<dbReference type="EMBL" id="FWWY01000002">
    <property type="protein sequence ID" value="SMC08055.1"/>
    <property type="molecule type" value="Genomic_DNA"/>
</dbReference>
<name>A0A1W1WPB2_SULTA</name>
<evidence type="ECO:0000313" key="1">
    <source>
        <dbReference type="EMBL" id="SMC08055.1"/>
    </source>
</evidence>
<sequence length="168" mass="18983">MPYATFWMPPAVVLVHRGIPVYHAYRADDYDDPLIYGYTLNPLATEYEAESVFDIRDFPVADYDPTDPRNHPAILRALLEDPVWFETWRPDSDSANQPLYQLRCPHCTAENPVFQVIAATFQHGPAITRHGALLTPDDTPETVTIRCLACHTAFPLSDLPLEPPPSHT</sequence>
<dbReference type="AlphaFoldDB" id="A0A1W1WPB2"/>
<organism evidence="1 2">
    <name type="scientific">Sulfobacillus thermosulfidooxidans (strain DSM 9293 / VKM B-1269 / AT-1)</name>
    <dbReference type="NCBI Taxonomy" id="929705"/>
    <lineage>
        <taxon>Bacteria</taxon>
        <taxon>Bacillati</taxon>
        <taxon>Bacillota</taxon>
        <taxon>Clostridia</taxon>
        <taxon>Eubacteriales</taxon>
        <taxon>Clostridiales Family XVII. Incertae Sedis</taxon>
        <taxon>Sulfobacillus</taxon>
    </lineage>
</organism>
<dbReference type="OrthoDB" id="9155716at2"/>
<accession>A0A1W1WPB2</accession>
<dbReference type="RefSeq" id="WP_084662088.1">
    <property type="nucleotide sequence ID" value="NZ_FWWY01000002.1"/>
</dbReference>
<protein>
    <submittedName>
        <fullName evidence="1">Uncharacterized protein</fullName>
    </submittedName>
</protein>
<dbReference type="Proteomes" id="UP000192660">
    <property type="component" value="Unassembled WGS sequence"/>
</dbReference>
<reference evidence="2" key="1">
    <citation type="submission" date="2017-04" db="EMBL/GenBank/DDBJ databases">
        <authorList>
            <person name="Varghese N."/>
            <person name="Submissions S."/>
        </authorList>
    </citation>
    <scope>NUCLEOTIDE SEQUENCE [LARGE SCALE GENOMIC DNA]</scope>
    <source>
        <strain evidence="2">DSM 9293</strain>
    </source>
</reference>
<evidence type="ECO:0000313" key="2">
    <source>
        <dbReference type="Proteomes" id="UP000192660"/>
    </source>
</evidence>
<gene>
    <name evidence="1" type="ORF">SAMN00768000_3621</name>
</gene>
<proteinExistence type="predicted"/>